<reference evidence="5 6" key="1">
    <citation type="submission" date="2015-09" db="EMBL/GenBank/DDBJ databases">
        <authorList>
            <consortium name="Pathogen Informatics"/>
        </authorList>
    </citation>
    <scope>NUCLEOTIDE SEQUENCE [LARGE SCALE GENOMIC DNA]</scope>
    <source>
        <strain evidence="5 6">2789STDY5834908</strain>
    </source>
</reference>
<keyword evidence="3" id="KW-0804">Transcription</keyword>
<protein>
    <submittedName>
        <fullName evidence="5">MarR family</fullName>
    </submittedName>
</protein>
<gene>
    <name evidence="5" type="ORF">ERS852520_02492</name>
</gene>
<evidence type="ECO:0000313" key="6">
    <source>
        <dbReference type="Proteomes" id="UP000095564"/>
    </source>
</evidence>
<dbReference type="InterPro" id="IPR036390">
    <property type="entry name" value="WH_DNA-bd_sf"/>
</dbReference>
<dbReference type="EMBL" id="CZAU01000027">
    <property type="protein sequence ID" value="CUP90102.1"/>
    <property type="molecule type" value="Genomic_DNA"/>
</dbReference>
<dbReference type="InterPro" id="IPR036388">
    <property type="entry name" value="WH-like_DNA-bd_sf"/>
</dbReference>
<proteinExistence type="predicted"/>
<dbReference type="Gene3D" id="1.10.10.10">
    <property type="entry name" value="Winged helix-like DNA-binding domain superfamily/Winged helix DNA-binding domain"/>
    <property type="match status" value="1"/>
</dbReference>
<dbReference type="PANTHER" id="PTHR42756:SF1">
    <property type="entry name" value="TRANSCRIPTIONAL REPRESSOR OF EMRAB OPERON"/>
    <property type="match status" value="1"/>
</dbReference>
<dbReference type="GO" id="GO:0003700">
    <property type="term" value="F:DNA-binding transcription factor activity"/>
    <property type="evidence" value="ECO:0007669"/>
    <property type="project" value="InterPro"/>
</dbReference>
<evidence type="ECO:0000256" key="1">
    <source>
        <dbReference type="ARBA" id="ARBA00023015"/>
    </source>
</evidence>
<dbReference type="OrthoDB" id="3231996at2"/>
<dbReference type="SMART" id="SM00347">
    <property type="entry name" value="HTH_MARR"/>
    <property type="match status" value="1"/>
</dbReference>
<dbReference type="PANTHER" id="PTHR42756">
    <property type="entry name" value="TRANSCRIPTIONAL REGULATOR, MARR"/>
    <property type="match status" value="1"/>
</dbReference>
<dbReference type="GO" id="GO:0003677">
    <property type="term" value="F:DNA binding"/>
    <property type="evidence" value="ECO:0007669"/>
    <property type="project" value="UniProtKB-KW"/>
</dbReference>
<dbReference type="RefSeq" id="WP_055161200.1">
    <property type="nucleotide sequence ID" value="NZ_CZAU01000027.1"/>
</dbReference>
<dbReference type="InterPro" id="IPR000835">
    <property type="entry name" value="HTH_MarR-typ"/>
</dbReference>
<name>A0A174RXC4_ANAHA</name>
<accession>A0A174RXC4</accession>
<evidence type="ECO:0000313" key="5">
    <source>
        <dbReference type="EMBL" id="CUP90102.1"/>
    </source>
</evidence>
<evidence type="ECO:0000256" key="3">
    <source>
        <dbReference type="ARBA" id="ARBA00023163"/>
    </source>
</evidence>
<keyword evidence="1" id="KW-0805">Transcription regulation</keyword>
<dbReference type="SUPFAM" id="SSF46785">
    <property type="entry name" value="Winged helix' DNA-binding domain"/>
    <property type="match status" value="1"/>
</dbReference>
<dbReference type="Pfam" id="PF12802">
    <property type="entry name" value="MarR_2"/>
    <property type="match status" value="1"/>
</dbReference>
<dbReference type="AlphaFoldDB" id="A0A174RXC4"/>
<keyword evidence="2" id="KW-0238">DNA-binding</keyword>
<evidence type="ECO:0000259" key="4">
    <source>
        <dbReference type="SMART" id="SM00347"/>
    </source>
</evidence>
<dbReference type="Proteomes" id="UP000095564">
    <property type="component" value="Unassembled WGS sequence"/>
</dbReference>
<evidence type="ECO:0000256" key="2">
    <source>
        <dbReference type="ARBA" id="ARBA00023125"/>
    </source>
</evidence>
<feature type="domain" description="HTH marR-type" evidence="4">
    <location>
        <begin position="25"/>
        <end position="124"/>
    </location>
</feature>
<organism evidence="5 6">
    <name type="scientific">Anaerostipes hadrus</name>
    <dbReference type="NCBI Taxonomy" id="649756"/>
    <lineage>
        <taxon>Bacteria</taxon>
        <taxon>Bacillati</taxon>
        <taxon>Bacillota</taxon>
        <taxon>Clostridia</taxon>
        <taxon>Lachnospirales</taxon>
        <taxon>Lachnospiraceae</taxon>
        <taxon>Anaerostipes</taxon>
    </lineage>
</organism>
<sequence>MESKQNRALKEFDSLYKMIDDVYHEIALSMDLTDSAFLILYCLLELGDGCSQKDICKLYSISKQTVNSSVKSLEDKGFLVRKTGVGRDIHLFFTEFGREFSEKHIGPVFDMENATFESMEPSECEQLLSLTRKYVQILKKNTKHYILEEKEF</sequence>